<evidence type="ECO:0000256" key="2">
    <source>
        <dbReference type="ARBA" id="ARBA00010313"/>
    </source>
</evidence>
<dbReference type="GO" id="GO:0005634">
    <property type="term" value="C:nucleus"/>
    <property type="evidence" value="ECO:0007669"/>
    <property type="project" value="UniProtKB-SubCell"/>
</dbReference>
<evidence type="ECO:0008006" key="10">
    <source>
        <dbReference type="Google" id="ProtNLM"/>
    </source>
</evidence>
<name>A0A075AB53_OPIVI</name>
<keyword evidence="9" id="KW-1185">Reference proteome</keyword>
<dbReference type="AlphaFoldDB" id="A0A075AB53"/>
<dbReference type="GO" id="GO:0008380">
    <property type="term" value="P:RNA splicing"/>
    <property type="evidence" value="ECO:0007669"/>
    <property type="project" value="UniProtKB-KW"/>
</dbReference>
<dbReference type="PANTHER" id="PTHR15217:SF0">
    <property type="entry name" value="PRE-MRNA-SPLICING REGULATOR WTAP"/>
    <property type="match status" value="1"/>
</dbReference>
<reference evidence="8 9" key="1">
    <citation type="submission" date="2013-11" db="EMBL/GenBank/DDBJ databases">
        <title>Opisthorchis viverrini - life in the bile duct.</title>
        <authorList>
            <person name="Young N.D."/>
            <person name="Nagarajan N."/>
            <person name="Lin S.J."/>
            <person name="Korhonen P.K."/>
            <person name="Jex A.R."/>
            <person name="Hall R.S."/>
            <person name="Safavi-Hemami H."/>
            <person name="Kaewkong W."/>
            <person name="Bertrand D."/>
            <person name="Gao S."/>
            <person name="Seet Q."/>
            <person name="Wongkham S."/>
            <person name="Teh B.T."/>
            <person name="Wongkham C."/>
            <person name="Intapan P.M."/>
            <person name="Maleewong W."/>
            <person name="Yang X."/>
            <person name="Hu M."/>
            <person name="Wang Z."/>
            <person name="Hofmann A."/>
            <person name="Sternberg P.W."/>
            <person name="Tan P."/>
            <person name="Wang J."/>
            <person name="Gasser R.B."/>
        </authorList>
    </citation>
    <scope>NUCLEOTIDE SEQUENCE [LARGE SCALE GENOMIC DNA]</scope>
</reference>
<feature type="coiled-coil region" evidence="6">
    <location>
        <begin position="314"/>
        <end position="341"/>
    </location>
</feature>
<feature type="compositionally biased region" description="Polar residues" evidence="7">
    <location>
        <begin position="392"/>
        <end position="401"/>
    </location>
</feature>
<keyword evidence="5" id="KW-0539">Nucleus</keyword>
<dbReference type="Proteomes" id="UP000054324">
    <property type="component" value="Unassembled WGS sequence"/>
</dbReference>
<dbReference type="GO" id="GO:0016556">
    <property type="term" value="P:mRNA modification"/>
    <property type="evidence" value="ECO:0007669"/>
    <property type="project" value="InterPro"/>
</dbReference>
<dbReference type="GO" id="GO:0000381">
    <property type="term" value="P:regulation of alternative mRNA splicing, via spliceosome"/>
    <property type="evidence" value="ECO:0007669"/>
    <property type="project" value="InterPro"/>
</dbReference>
<evidence type="ECO:0000313" key="9">
    <source>
        <dbReference type="Proteomes" id="UP000054324"/>
    </source>
</evidence>
<dbReference type="EMBL" id="KL596795">
    <property type="protein sequence ID" value="KER24839.1"/>
    <property type="molecule type" value="Genomic_DNA"/>
</dbReference>
<evidence type="ECO:0000256" key="6">
    <source>
        <dbReference type="SAM" id="Coils"/>
    </source>
</evidence>
<dbReference type="PANTHER" id="PTHR15217">
    <property type="entry name" value="WILMS' TUMOR 1-ASSOCIATING PROTEIN"/>
    <property type="match status" value="1"/>
</dbReference>
<evidence type="ECO:0000256" key="3">
    <source>
        <dbReference type="ARBA" id="ARBA00022664"/>
    </source>
</evidence>
<accession>A0A075AB53</accession>
<evidence type="ECO:0000256" key="5">
    <source>
        <dbReference type="ARBA" id="ARBA00023242"/>
    </source>
</evidence>
<keyword evidence="4" id="KW-0508">mRNA splicing</keyword>
<dbReference type="STRING" id="6198.A0A075AB53"/>
<dbReference type="CTD" id="20321749"/>
<dbReference type="OrthoDB" id="3366661at2759"/>
<keyword evidence="3" id="KW-0507">mRNA processing</keyword>
<dbReference type="GO" id="GO:0006397">
    <property type="term" value="P:mRNA processing"/>
    <property type="evidence" value="ECO:0007669"/>
    <property type="project" value="UniProtKB-KW"/>
</dbReference>
<evidence type="ECO:0000256" key="7">
    <source>
        <dbReference type="SAM" id="MobiDB-lite"/>
    </source>
</evidence>
<proteinExistence type="inferred from homology"/>
<dbReference type="InterPro" id="IPR033757">
    <property type="entry name" value="WTAP"/>
</dbReference>
<dbReference type="KEGG" id="ovi:T265_07570"/>
<keyword evidence="6" id="KW-0175">Coiled coil</keyword>
<dbReference type="GeneID" id="20321749"/>
<comment type="subcellular location">
    <subcellularLocation>
        <location evidence="1">Nucleus</location>
    </subcellularLocation>
</comment>
<evidence type="ECO:0000313" key="8">
    <source>
        <dbReference type="EMBL" id="KER24839.1"/>
    </source>
</evidence>
<protein>
    <recommendedName>
        <fullName evidence="10">Pre-mRNA-splicing regulator female-lethal(2)D</fullName>
    </recommendedName>
</protein>
<feature type="coiled-coil region" evidence="6">
    <location>
        <begin position="131"/>
        <end position="169"/>
    </location>
</feature>
<sequence length="411" mass="46857">MEVNPVLYLEHNDYPISLIESLMAVIIIIDSMTSVFNTDASLPYNHDFFESLIVKKRSPHVPTPNLEGQETVFVRPLIIDQPGMRDPSILWMYREWRQSHANRQRHPVTMGQKCKFSRITCISVSTESSTVGVLQEKLRLIEAEKEDLMRQLQLTMEEHARQKEILIARYVNADYLLSQCESLLPVKRMPSCKPHSMSIQSWDTPLVCRHLLEPASNLVYSRMCSAIKDAQLRVRQSNDDLIAWKFDPESPSGKRLMSRMRHLLNENEALGRANQAERIAVLEREAEAQTNCIKEFSKTHEGIESVLEEAYTDLEGLQTSLLQLHQQINQAESVVEALQAELEIHEPGRVAELMKAVWEKLDDSKVEHQEPDPNQFEATEAKTVCKEEQADDTLQTSNSSVAEAVPVGTAE</sequence>
<evidence type="ECO:0000256" key="1">
    <source>
        <dbReference type="ARBA" id="ARBA00004123"/>
    </source>
</evidence>
<evidence type="ECO:0000256" key="4">
    <source>
        <dbReference type="ARBA" id="ARBA00023187"/>
    </source>
</evidence>
<dbReference type="Pfam" id="PF17098">
    <property type="entry name" value="Wtap"/>
    <property type="match status" value="1"/>
</dbReference>
<gene>
    <name evidence="8" type="ORF">T265_07570</name>
</gene>
<comment type="similarity">
    <text evidence="2">Belongs to the fl(2)d family.</text>
</comment>
<organism evidence="8 9">
    <name type="scientific">Opisthorchis viverrini</name>
    <name type="common">Southeast Asian liver fluke</name>
    <dbReference type="NCBI Taxonomy" id="6198"/>
    <lineage>
        <taxon>Eukaryota</taxon>
        <taxon>Metazoa</taxon>
        <taxon>Spiralia</taxon>
        <taxon>Lophotrochozoa</taxon>
        <taxon>Platyhelminthes</taxon>
        <taxon>Trematoda</taxon>
        <taxon>Digenea</taxon>
        <taxon>Opisthorchiida</taxon>
        <taxon>Opisthorchiata</taxon>
        <taxon>Opisthorchiidae</taxon>
        <taxon>Opisthorchis</taxon>
    </lineage>
</organism>
<feature type="region of interest" description="Disordered" evidence="7">
    <location>
        <begin position="387"/>
        <end position="411"/>
    </location>
</feature>
<dbReference type="RefSeq" id="XP_009171391.1">
    <property type="nucleotide sequence ID" value="XM_009173127.1"/>
</dbReference>